<dbReference type="Gene3D" id="1.10.10.2910">
    <property type="match status" value="1"/>
</dbReference>
<evidence type="ECO:0000259" key="1">
    <source>
        <dbReference type="Pfam" id="PF06114"/>
    </source>
</evidence>
<dbReference type="PANTHER" id="PTHR43236:SF1">
    <property type="entry name" value="BLL7220 PROTEIN"/>
    <property type="match status" value="1"/>
</dbReference>
<evidence type="ECO:0000313" key="3">
    <source>
        <dbReference type="Proteomes" id="UP000582837"/>
    </source>
</evidence>
<name>A0A841GPU2_9BACT</name>
<dbReference type="InterPro" id="IPR052345">
    <property type="entry name" value="Rad_response_metalloprotease"/>
</dbReference>
<comment type="caution">
    <text evidence="2">The sequence shown here is derived from an EMBL/GenBank/DDBJ whole genome shotgun (WGS) entry which is preliminary data.</text>
</comment>
<dbReference type="Proteomes" id="UP000582837">
    <property type="component" value="Unassembled WGS sequence"/>
</dbReference>
<proteinExistence type="predicted"/>
<dbReference type="AlphaFoldDB" id="A0A841GPU2"/>
<protein>
    <submittedName>
        <fullName evidence="2">Zn-dependent peptidase ImmA (M78 family)</fullName>
    </submittedName>
</protein>
<sequence>MLMRVFRDNLGIPRLSRDDVERVAEHFLSTLARYALNVDLPLPTNLGYILRDLKEGSFCTFSHDGHLGYKPNGEPCLGTYSFSRQHLTISKDLERTDPRYVFTCAHEIGHFFLHSKVQPQAFQEQGEVEIRDSARDFVVIRSDSVPRTIMEWQANRFAASILMPRITVQTVLAKVQRDLGISRRGKIWLDHQKHIKRDFYRTVQGVAQHYNVSQAVVQMRLRELNLIDTSSTYGLQRIYDSDLETALRQLYQV</sequence>
<keyword evidence="3" id="KW-1185">Reference proteome</keyword>
<accession>A0A841GPU2</accession>
<organism evidence="2 3">
    <name type="scientific">Longimicrobium terrae</name>
    <dbReference type="NCBI Taxonomy" id="1639882"/>
    <lineage>
        <taxon>Bacteria</taxon>
        <taxon>Pseudomonadati</taxon>
        <taxon>Gemmatimonadota</taxon>
        <taxon>Longimicrobiia</taxon>
        <taxon>Longimicrobiales</taxon>
        <taxon>Longimicrobiaceae</taxon>
        <taxon>Longimicrobium</taxon>
    </lineage>
</organism>
<evidence type="ECO:0000313" key="2">
    <source>
        <dbReference type="EMBL" id="MBB6069412.1"/>
    </source>
</evidence>
<feature type="domain" description="IrrE N-terminal-like" evidence="1">
    <location>
        <begin position="95"/>
        <end position="221"/>
    </location>
</feature>
<reference evidence="2 3" key="1">
    <citation type="submission" date="2020-08" db="EMBL/GenBank/DDBJ databases">
        <title>Genomic Encyclopedia of Type Strains, Phase IV (KMG-IV): sequencing the most valuable type-strain genomes for metagenomic binning, comparative biology and taxonomic classification.</title>
        <authorList>
            <person name="Goeker M."/>
        </authorList>
    </citation>
    <scope>NUCLEOTIDE SEQUENCE [LARGE SCALE GENOMIC DNA]</scope>
    <source>
        <strain evidence="2 3">DSM 29007</strain>
    </source>
</reference>
<gene>
    <name evidence="2" type="ORF">HNQ61_001027</name>
</gene>
<dbReference type="InterPro" id="IPR010359">
    <property type="entry name" value="IrrE_HExxH"/>
</dbReference>
<dbReference type="PANTHER" id="PTHR43236">
    <property type="entry name" value="ANTITOXIN HIGA1"/>
    <property type="match status" value="1"/>
</dbReference>
<dbReference type="Pfam" id="PF06114">
    <property type="entry name" value="Peptidase_M78"/>
    <property type="match status" value="1"/>
</dbReference>
<dbReference type="EMBL" id="JACHIA010000002">
    <property type="protein sequence ID" value="MBB6069412.1"/>
    <property type="molecule type" value="Genomic_DNA"/>
</dbReference>